<gene>
    <name evidence="6" type="ORF">CEPIT_LOCUS39832</name>
</gene>
<name>A0AAV0G326_9ASTE</name>
<dbReference type="PANTHER" id="PTHR45931">
    <property type="entry name" value="SI:CH211-59O9.10"/>
    <property type="match status" value="1"/>
</dbReference>
<evidence type="ECO:0000256" key="3">
    <source>
        <dbReference type="ARBA" id="ARBA00022833"/>
    </source>
</evidence>
<dbReference type="PANTHER" id="PTHR45931:SF3">
    <property type="entry name" value="RING ZINC FINGER-CONTAINING PROTEIN"/>
    <property type="match status" value="1"/>
</dbReference>
<dbReference type="GO" id="GO:0006511">
    <property type="term" value="P:ubiquitin-dependent protein catabolic process"/>
    <property type="evidence" value="ECO:0007669"/>
    <property type="project" value="TreeGrafter"/>
</dbReference>
<evidence type="ECO:0000256" key="4">
    <source>
        <dbReference type="PROSITE-ProRule" id="PRU00175"/>
    </source>
</evidence>
<dbReference type="InterPro" id="IPR051834">
    <property type="entry name" value="RING_finger_E3_ligase"/>
</dbReference>
<evidence type="ECO:0000256" key="1">
    <source>
        <dbReference type="ARBA" id="ARBA00022723"/>
    </source>
</evidence>
<feature type="domain" description="RING-type" evidence="5">
    <location>
        <begin position="162"/>
        <end position="206"/>
    </location>
</feature>
<evidence type="ECO:0000313" key="6">
    <source>
        <dbReference type="EMBL" id="CAH9142347.1"/>
    </source>
</evidence>
<organism evidence="6 7">
    <name type="scientific">Cuscuta epithymum</name>
    <dbReference type="NCBI Taxonomy" id="186058"/>
    <lineage>
        <taxon>Eukaryota</taxon>
        <taxon>Viridiplantae</taxon>
        <taxon>Streptophyta</taxon>
        <taxon>Embryophyta</taxon>
        <taxon>Tracheophyta</taxon>
        <taxon>Spermatophyta</taxon>
        <taxon>Magnoliopsida</taxon>
        <taxon>eudicotyledons</taxon>
        <taxon>Gunneridae</taxon>
        <taxon>Pentapetalae</taxon>
        <taxon>asterids</taxon>
        <taxon>lamiids</taxon>
        <taxon>Solanales</taxon>
        <taxon>Convolvulaceae</taxon>
        <taxon>Cuscuteae</taxon>
        <taxon>Cuscuta</taxon>
        <taxon>Cuscuta subgen. Cuscuta</taxon>
    </lineage>
</organism>
<dbReference type="Pfam" id="PF13639">
    <property type="entry name" value="zf-RING_2"/>
    <property type="match status" value="1"/>
</dbReference>
<dbReference type="EMBL" id="CAMAPF010001039">
    <property type="protein sequence ID" value="CAH9142347.1"/>
    <property type="molecule type" value="Genomic_DNA"/>
</dbReference>
<dbReference type="AlphaFoldDB" id="A0AAV0G326"/>
<dbReference type="PROSITE" id="PS50089">
    <property type="entry name" value="ZF_RING_2"/>
    <property type="match status" value="1"/>
</dbReference>
<dbReference type="Proteomes" id="UP001152523">
    <property type="component" value="Unassembled WGS sequence"/>
</dbReference>
<dbReference type="InterPro" id="IPR013083">
    <property type="entry name" value="Znf_RING/FYVE/PHD"/>
</dbReference>
<keyword evidence="2 4" id="KW-0863">Zinc-finger</keyword>
<comment type="caution">
    <text evidence="6">The sequence shown here is derived from an EMBL/GenBank/DDBJ whole genome shotgun (WGS) entry which is preliminary data.</text>
</comment>
<keyword evidence="1" id="KW-0479">Metal-binding</keyword>
<evidence type="ECO:0000256" key="2">
    <source>
        <dbReference type="ARBA" id="ARBA00022771"/>
    </source>
</evidence>
<dbReference type="GO" id="GO:0061630">
    <property type="term" value="F:ubiquitin protein ligase activity"/>
    <property type="evidence" value="ECO:0007669"/>
    <property type="project" value="TreeGrafter"/>
</dbReference>
<dbReference type="InterPro" id="IPR001841">
    <property type="entry name" value="Znf_RING"/>
</dbReference>
<dbReference type="CDD" id="cd16454">
    <property type="entry name" value="RING-H2_PA-TM-RING"/>
    <property type="match status" value="1"/>
</dbReference>
<proteinExistence type="predicted"/>
<keyword evidence="7" id="KW-1185">Reference proteome</keyword>
<dbReference type="GO" id="GO:0008270">
    <property type="term" value="F:zinc ion binding"/>
    <property type="evidence" value="ECO:0007669"/>
    <property type="project" value="UniProtKB-KW"/>
</dbReference>
<reference evidence="6" key="1">
    <citation type="submission" date="2022-07" db="EMBL/GenBank/DDBJ databases">
        <authorList>
            <person name="Macas J."/>
            <person name="Novak P."/>
            <person name="Neumann P."/>
        </authorList>
    </citation>
    <scope>NUCLEOTIDE SEQUENCE</scope>
</reference>
<keyword evidence="3" id="KW-0862">Zinc</keyword>
<dbReference type="SMART" id="SM00184">
    <property type="entry name" value="RING"/>
    <property type="match status" value="1"/>
</dbReference>
<evidence type="ECO:0000259" key="5">
    <source>
        <dbReference type="PROSITE" id="PS50089"/>
    </source>
</evidence>
<protein>
    <recommendedName>
        <fullName evidence="5">RING-type domain-containing protein</fullName>
    </recommendedName>
</protein>
<dbReference type="SUPFAM" id="SSF57850">
    <property type="entry name" value="RING/U-box"/>
    <property type="match status" value="1"/>
</dbReference>
<accession>A0AAV0G326</accession>
<dbReference type="GO" id="GO:0005634">
    <property type="term" value="C:nucleus"/>
    <property type="evidence" value="ECO:0007669"/>
    <property type="project" value="TreeGrafter"/>
</dbReference>
<evidence type="ECO:0000313" key="7">
    <source>
        <dbReference type="Proteomes" id="UP001152523"/>
    </source>
</evidence>
<sequence>MNNEVRVRSMDFSTVTDPTLGILSIRMITQSNPNEFTFNPLHDLPLLGDRVSLILSSFFGVDRRWGNPIGSQAASGALEKLAGQDGRFGLLVTMVLEAVNESPEAERRPPPRPAPFTVWLPDLNNSLVLALQAAYDYEGGVDIEQLGLTEEVYDGEDGGETCSVCLEGFCKGAVITPLTPCSHRFHNTCIRQWVRRKRNQTCPLCRGPIHMRSLIN</sequence>
<dbReference type="Gene3D" id="3.30.40.10">
    <property type="entry name" value="Zinc/RING finger domain, C3HC4 (zinc finger)"/>
    <property type="match status" value="1"/>
</dbReference>